<feature type="transmembrane region" description="Helical" evidence="8">
    <location>
        <begin position="403"/>
        <end position="426"/>
    </location>
</feature>
<protein>
    <submittedName>
        <fullName evidence="10">Drug resistance transporter, EmrB/QacA subfamily</fullName>
    </submittedName>
</protein>
<gene>
    <name evidence="10" type="ordered locus">Mpal_1246</name>
</gene>
<evidence type="ECO:0000256" key="2">
    <source>
        <dbReference type="ARBA" id="ARBA00008537"/>
    </source>
</evidence>
<keyword evidence="11" id="KW-1185">Reference proteome</keyword>
<evidence type="ECO:0000313" key="10">
    <source>
        <dbReference type="EMBL" id="ACL16581.1"/>
    </source>
</evidence>
<dbReference type="Gene3D" id="1.20.1720.10">
    <property type="entry name" value="Multidrug resistance protein D"/>
    <property type="match status" value="1"/>
</dbReference>
<keyword evidence="7 8" id="KW-0472">Membrane</keyword>
<feature type="transmembrane region" description="Helical" evidence="8">
    <location>
        <begin position="446"/>
        <end position="472"/>
    </location>
</feature>
<accession>B8GHH6</accession>
<dbReference type="RefSeq" id="WP_012617900.1">
    <property type="nucleotide sequence ID" value="NC_011832.1"/>
</dbReference>
<feature type="transmembrane region" description="Helical" evidence="8">
    <location>
        <begin position="83"/>
        <end position="102"/>
    </location>
</feature>
<feature type="transmembrane region" description="Helical" evidence="8">
    <location>
        <begin position="172"/>
        <end position="190"/>
    </location>
</feature>
<dbReference type="InterPro" id="IPR004638">
    <property type="entry name" value="EmrB-like"/>
</dbReference>
<feature type="domain" description="Major facilitator superfamily (MFS) profile" evidence="9">
    <location>
        <begin position="17"/>
        <end position="478"/>
    </location>
</feature>
<evidence type="ECO:0000256" key="5">
    <source>
        <dbReference type="ARBA" id="ARBA00022692"/>
    </source>
</evidence>
<dbReference type="Gene3D" id="1.20.1250.20">
    <property type="entry name" value="MFS general substrate transporter like domains"/>
    <property type="match status" value="1"/>
</dbReference>
<evidence type="ECO:0000313" key="11">
    <source>
        <dbReference type="Proteomes" id="UP000002457"/>
    </source>
</evidence>
<feature type="transmembrane region" description="Helical" evidence="8">
    <location>
        <begin position="16"/>
        <end position="38"/>
    </location>
</feature>
<comment type="similarity">
    <text evidence="2">Belongs to the major facilitator superfamily. EmrB family.</text>
</comment>
<dbReference type="GO" id="GO:0022857">
    <property type="term" value="F:transmembrane transporter activity"/>
    <property type="evidence" value="ECO:0007669"/>
    <property type="project" value="InterPro"/>
</dbReference>
<feature type="transmembrane region" description="Helical" evidence="8">
    <location>
        <begin position="142"/>
        <end position="166"/>
    </location>
</feature>
<dbReference type="SUPFAM" id="SSF103473">
    <property type="entry name" value="MFS general substrate transporter"/>
    <property type="match status" value="1"/>
</dbReference>
<dbReference type="Proteomes" id="UP000002457">
    <property type="component" value="Chromosome"/>
</dbReference>
<dbReference type="EMBL" id="CP001338">
    <property type="protein sequence ID" value="ACL16581.1"/>
    <property type="molecule type" value="Genomic_DNA"/>
</dbReference>
<feature type="transmembrane region" description="Helical" evidence="8">
    <location>
        <begin position="304"/>
        <end position="323"/>
    </location>
</feature>
<name>B8GHH6_METPE</name>
<dbReference type="InterPro" id="IPR036259">
    <property type="entry name" value="MFS_trans_sf"/>
</dbReference>
<evidence type="ECO:0000256" key="4">
    <source>
        <dbReference type="ARBA" id="ARBA00022475"/>
    </source>
</evidence>
<keyword evidence="6 8" id="KW-1133">Transmembrane helix</keyword>
<evidence type="ECO:0000256" key="8">
    <source>
        <dbReference type="SAM" id="Phobius"/>
    </source>
</evidence>
<organism evidence="10 11">
    <name type="scientific">Methanosphaerula palustris (strain ATCC BAA-1556 / DSM 19958 / E1-9c)</name>
    <dbReference type="NCBI Taxonomy" id="521011"/>
    <lineage>
        <taxon>Archaea</taxon>
        <taxon>Methanobacteriati</taxon>
        <taxon>Methanobacteriota</taxon>
        <taxon>Stenosarchaea group</taxon>
        <taxon>Methanomicrobia</taxon>
        <taxon>Methanomicrobiales</taxon>
        <taxon>Methanoregulaceae</taxon>
        <taxon>Methanosphaerula</taxon>
    </lineage>
</organism>
<feature type="transmembrane region" description="Helical" evidence="8">
    <location>
        <begin position="360"/>
        <end position="377"/>
    </location>
</feature>
<feature type="transmembrane region" description="Helical" evidence="8">
    <location>
        <begin position="335"/>
        <end position="354"/>
    </location>
</feature>
<proteinExistence type="inferred from homology"/>
<evidence type="ECO:0000256" key="7">
    <source>
        <dbReference type="ARBA" id="ARBA00023136"/>
    </source>
</evidence>
<evidence type="ECO:0000256" key="1">
    <source>
        <dbReference type="ARBA" id="ARBA00004651"/>
    </source>
</evidence>
<feature type="transmembrane region" description="Helical" evidence="8">
    <location>
        <begin position="50"/>
        <end position="71"/>
    </location>
</feature>
<sequence precursor="true">MNRLSDNTSDEKYKRVALAIAALGTLVGVLNGSTLIIALPTIMVQLHTTLFGVMWALIVYMLITTILAPAWGRLADIYGRKRLYVWGLVTFTIGSILCGFSADIGQLIGFRVIQAIGGSLLVANGTSIVADAYPRGELGRAMGVLSMIMAAAFVAGPILGGVLTVIDWRLNFFFNVPFGIAAIIWAQWKLKDIVALDRHKHFDLLGMVYFTVSVIALMVYVGAGFIVGLLSPAMLATLVVGLISTWAFIRQEQKSQSPLIDLSLFKIKIFTYGQVSALLNSIARGAVMILLILFFQGVKGEDPFTASIMIAPLAIALTISGPIGGRLADRYGSRLIATVGLILSLVGLFGLALMHYDTPYWYLAVCLFINGFGSGLFQPPNTSAIMSSVPPDRRGVTSSIRAFFGNMGMMVSMSFATPILLGTISMDEMMQMFVVGGSSIPVAVQQTFTGGITMAFLLASLITVPAIIVSALRGKDDLHHLHSIPAE</sequence>
<dbReference type="PANTHER" id="PTHR42718">
    <property type="entry name" value="MAJOR FACILITATOR SUPERFAMILY MULTIDRUG TRANSPORTER MFSC"/>
    <property type="match status" value="1"/>
</dbReference>
<dbReference type="PANTHER" id="PTHR42718:SF9">
    <property type="entry name" value="MAJOR FACILITATOR SUPERFAMILY MULTIDRUG TRANSPORTER MFSC"/>
    <property type="match status" value="1"/>
</dbReference>
<keyword evidence="3" id="KW-0813">Transport</keyword>
<keyword evidence="5 8" id="KW-0812">Transmembrane</keyword>
<dbReference type="HOGENOM" id="CLU_000960_28_3_2"/>
<dbReference type="NCBIfam" id="TIGR00711">
    <property type="entry name" value="efflux_EmrB"/>
    <property type="match status" value="1"/>
</dbReference>
<feature type="transmembrane region" description="Helical" evidence="8">
    <location>
        <begin position="202"/>
        <end position="223"/>
    </location>
</feature>
<dbReference type="AlphaFoldDB" id="B8GHH6"/>
<dbReference type="PROSITE" id="PS50850">
    <property type="entry name" value="MFS"/>
    <property type="match status" value="1"/>
</dbReference>
<dbReference type="KEGG" id="mpl:Mpal_1246"/>
<reference evidence="10 11" key="1">
    <citation type="journal article" date="2015" name="Genome Announc.">
        <title>Complete Genome Sequence of Methanosphaerula palustris E1-9CT, a Hydrogenotrophic Methanogen Isolated from a Minerotrophic Fen Peatland.</title>
        <authorList>
            <person name="Cadillo-Quiroz H."/>
            <person name="Browne P."/>
            <person name="Kyrpides N."/>
            <person name="Woyke T."/>
            <person name="Goodwin L."/>
            <person name="Detter C."/>
            <person name="Yavitt J.B."/>
            <person name="Zinder S.H."/>
        </authorList>
    </citation>
    <scope>NUCLEOTIDE SEQUENCE [LARGE SCALE GENOMIC DNA]</scope>
    <source>
        <strain evidence="11">ATCC BAA-1556 / DSM 19958 / E1-9c</strain>
    </source>
</reference>
<dbReference type="OrthoDB" id="115882at2157"/>
<feature type="transmembrane region" description="Helical" evidence="8">
    <location>
        <begin position="269"/>
        <end position="298"/>
    </location>
</feature>
<evidence type="ECO:0000256" key="6">
    <source>
        <dbReference type="ARBA" id="ARBA00022989"/>
    </source>
</evidence>
<dbReference type="eggNOG" id="arCOG00144">
    <property type="taxonomic scope" value="Archaea"/>
</dbReference>
<dbReference type="PRINTS" id="PR01036">
    <property type="entry name" value="TCRTETB"/>
</dbReference>
<dbReference type="Pfam" id="PF07690">
    <property type="entry name" value="MFS_1"/>
    <property type="match status" value="1"/>
</dbReference>
<dbReference type="CDD" id="cd17321">
    <property type="entry name" value="MFS_MMR_MDR_like"/>
    <property type="match status" value="1"/>
</dbReference>
<keyword evidence="4" id="KW-1003">Cell membrane</keyword>
<evidence type="ECO:0000259" key="9">
    <source>
        <dbReference type="PROSITE" id="PS50850"/>
    </source>
</evidence>
<dbReference type="GO" id="GO:0005886">
    <property type="term" value="C:plasma membrane"/>
    <property type="evidence" value="ECO:0007669"/>
    <property type="project" value="UniProtKB-SubCell"/>
</dbReference>
<dbReference type="GeneID" id="7271524"/>
<dbReference type="InterPro" id="IPR011701">
    <property type="entry name" value="MFS"/>
</dbReference>
<comment type="subcellular location">
    <subcellularLocation>
        <location evidence="1">Cell membrane</location>
        <topology evidence="1">Multi-pass membrane protein</topology>
    </subcellularLocation>
</comment>
<dbReference type="InterPro" id="IPR020846">
    <property type="entry name" value="MFS_dom"/>
</dbReference>
<dbReference type="STRING" id="521011.Mpal_1246"/>
<evidence type="ECO:0000256" key="3">
    <source>
        <dbReference type="ARBA" id="ARBA00022448"/>
    </source>
</evidence>